<dbReference type="InterPro" id="IPR001434">
    <property type="entry name" value="OmcB-like_DUF11"/>
</dbReference>
<keyword evidence="2" id="KW-1133">Transmembrane helix</keyword>
<dbReference type="RefSeq" id="WP_185044401.1">
    <property type="nucleotide sequence ID" value="NZ_BAABFG010000005.1"/>
</dbReference>
<dbReference type="InterPro" id="IPR051172">
    <property type="entry name" value="Chlamydia_OmcB"/>
</dbReference>
<feature type="domain" description="DUF11" evidence="3">
    <location>
        <begin position="867"/>
        <end position="981"/>
    </location>
</feature>
<evidence type="ECO:0000259" key="4">
    <source>
        <dbReference type="Pfam" id="PF24346"/>
    </source>
</evidence>
<keyword evidence="2" id="KW-0472">Membrane</keyword>
<comment type="caution">
    <text evidence="5">The sequence shown here is derived from an EMBL/GenBank/DDBJ whole genome shotgun (WGS) entry which is preliminary data.</text>
</comment>
<name>A0A7W7H574_9ACTN</name>
<feature type="domain" description="DUF7507" evidence="4">
    <location>
        <begin position="1353"/>
        <end position="1438"/>
    </location>
</feature>
<evidence type="ECO:0000256" key="1">
    <source>
        <dbReference type="SAM" id="MobiDB-lite"/>
    </source>
</evidence>
<sequence length="2011" mass="200963">MALRRCAHHLLVLFLLVVCCLLVFAPTRREPARAAQSTCGAAVNLINGDFEAPAIAANSMSLINEGPDMPGWKTTAPDHVFELWHEVRQGFNAGSGVQFVELNANFVSTLYQDVATTPGQTMRWEIKHRGRLGTDVMAVKIGPAGGTLVQQGANIADPSTAWGPSSANYTVPPGQTLTRFAFESISAAQNKPTYGNFLDGISFGTAACLLTSTAVSAATANAGDVLTYTVTTENRGGNPAQLAVLSDPLPPNTTFVPGSIRSVTGASSTTVTDAADGDTGEYDPATRTVRVRAGTGATPSAGGTIPVGESRSFSYQVKVNTAAAESTLASTGEAAYTEPISGSRLTSTGSTTATSVAAAADLRISAVVGAGGVVAGRAATTNLTVTNAGPSTASAVQVSAVVPFGIVNVGATMPGATCTVTGQNARCDLAGMPSGGTGVMTVSGDVIAQATPGVQATLTSAVTSSTFEVNQADNAASVSAAVATLADVGVTMTNTAGVAGSPITYTATVTNAGPSMARGLVLADVIPLATATYTSASGGTCAVTPIGTLECQLADMMPSTSTTVTINMTLKASGGGAVNNAVSVTSSTPDPSAANNNFSVQSAGTAVADVGVRLGLSQLSAYAGDSVTYTLTVTNNGPSDATNVTFNTVTPPGVTIVRNSPYCTANACTVGTLPAGASIQLGGTATLGASAAAGPGFASTTVISPTTDNNAANDTDTINFTVLLRADLAVTQTLGNPSDPSALVAGQTVTGAVRVVNNGQTRAEGVVLRQAIPAGRPVPAASASAGSCTFQGTVTGGVTPDGGSYVCNLATLAASADWQITFAAVLLPTGYGSTAYGRTATVSASTPDPVGGNDTVTTTATVEQRADLEVIKVVTGSTSIVQSEEVDFEVQVINHGPSDATSVVVRESPDAGLTLTSGTATNGTFDTAAQRWTIQRMIPGNTPGAVLTLHGTALGSGTLNNKSEIVAADGTDPVAGNNSDTDGVTAAAAAPALSIRSVSVVSATPAGVGATIDYVYEVSNTGNLPMTSLTLTGNLSGTSTCAPDSVAVGATTTCTGSRHTVSNAEVLANRPITDTVTAQAVNTSTVLPATYAQLSSSVPVAVAHASLAVVLTPTVSTASRQNAAASGDWISYTYAVTNNGNVQMDGVTVTDTKGNTINCQQPDLAIGASMTCDHTPGQGYRVQQSDIDGGGPVTNTATVSSTTPVASFSSPVSSVPVAPAAPALDIEVKLPPGLVTPVRVNDAINYTYKITNTGNVGLDTVSVTDLSIATINCPASVIPFGGTLTCTSTTPYTVVQADIDAGVDIRNDAIVDARSVAPGHLPANAEGSLPVPVVTAGPALTVTTVPHVSPTGHAGAVQPGDTVAFTHQVRNTGNVTMRLDSVSDSLSGGATCDAASLLVGGTAACTGNAAYRVTQSDYDAGVALSATTRVTGRAPGEATAGPYATTTTSVPVGVGVATLTVTTGATHVTPAEHVNAVEAGDTVTFDFLVTNIGTLSMRTVTVTDTRSGRAACPADTLGPNGSMTCVSAGYRVTQADIDDGYPLTSTATVTGQVGGGPVQSFGPAATWVPVVVGAPSLDVQPIGRVTPDGHQGAPVAGDTVTWTYQVVNNGNQTMADVAVTGPGTIVCPQTGLAVREAVTCTTAERHTVTQAEVDAGKPITTVVSAAGRAPDGAHSFGPFHGTVALTAGQPLLEITLTTRVASAADASGRVSATASSGASPSAAAVEHGVTAGDLLRYTYAVYNRGNVTVGELAVDHARGGTVSCASTRLAPGDGTDCQAVTDYRVSQADVDAAHPIRDTAVARGVVPGSLRKVSSRPASTTVPLAEPAPKLGGAQTAVWTDTDGDGLLGPGDDVISTIVVTNTGTVTLVNVRVTGLPAAVTCEATRLAPGASTTCRSGVYHLTAKQIAAGRQTFQAKIAGDLVDPDADDVTAEAPSTVAVPAKKPLPAPAEPLAPEEPDEPGDAKPGKFPVTGPAIALVVLAGTVLLLAGGGLRYLGRRPAHAAYRPAHRK</sequence>
<dbReference type="InterPro" id="IPR055354">
    <property type="entry name" value="DUF7507"/>
</dbReference>
<dbReference type="Pfam" id="PF24346">
    <property type="entry name" value="DUF7507"/>
    <property type="match status" value="8"/>
</dbReference>
<evidence type="ECO:0000256" key="2">
    <source>
        <dbReference type="SAM" id="Phobius"/>
    </source>
</evidence>
<feature type="region of interest" description="Disordered" evidence="1">
    <location>
        <begin position="1934"/>
        <end position="1968"/>
    </location>
</feature>
<evidence type="ECO:0000259" key="3">
    <source>
        <dbReference type="Pfam" id="PF01345"/>
    </source>
</evidence>
<feature type="region of interest" description="Disordered" evidence="1">
    <location>
        <begin position="258"/>
        <end position="284"/>
    </location>
</feature>
<evidence type="ECO:0000313" key="6">
    <source>
        <dbReference type="Proteomes" id="UP000546162"/>
    </source>
</evidence>
<evidence type="ECO:0000313" key="5">
    <source>
        <dbReference type="EMBL" id="MBB4744208.1"/>
    </source>
</evidence>
<feature type="transmembrane region" description="Helical" evidence="2">
    <location>
        <begin position="1975"/>
        <end position="1996"/>
    </location>
</feature>
<dbReference type="EMBL" id="JACHNB010000001">
    <property type="protein sequence ID" value="MBB4744208.1"/>
    <property type="molecule type" value="Genomic_DNA"/>
</dbReference>
<gene>
    <name evidence="5" type="ORF">BJY16_007667</name>
</gene>
<organism evidence="5 6">
    <name type="scientific">Actinoplanes octamycinicus</name>
    <dbReference type="NCBI Taxonomy" id="135948"/>
    <lineage>
        <taxon>Bacteria</taxon>
        <taxon>Bacillati</taxon>
        <taxon>Actinomycetota</taxon>
        <taxon>Actinomycetes</taxon>
        <taxon>Micromonosporales</taxon>
        <taxon>Micromonosporaceae</taxon>
        <taxon>Actinoplanes</taxon>
    </lineage>
</organism>
<dbReference type="Pfam" id="PF01345">
    <property type="entry name" value="DUF11"/>
    <property type="match status" value="6"/>
</dbReference>
<dbReference type="PANTHER" id="PTHR34819">
    <property type="entry name" value="LARGE CYSTEINE-RICH PERIPLASMIC PROTEIN OMCB"/>
    <property type="match status" value="1"/>
</dbReference>
<keyword evidence="2" id="KW-0812">Transmembrane</keyword>
<dbReference type="NCBIfam" id="TIGR01451">
    <property type="entry name" value="B_ant_repeat"/>
    <property type="match status" value="5"/>
</dbReference>
<proteinExistence type="predicted"/>
<feature type="domain" description="DUF7507" evidence="4">
    <location>
        <begin position="1474"/>
        <end position="1557"/>
    </location>
</feature>
<feature type="domain" description="DUF11" evidence="3">
    <location>
        <begin position="727"/>
        <end position="859"/>
    </location>
</feature>
<feature type="domain" description="DUF11" evidence="3">
    <location>
        <begin position="214"/>
        <end position="323"/>
    </location>
</feature>
<feature type="domain" description="DUF11" evidence="3">
    <location>
        <begin position="615"/>
        <end position="718"/>
    </location>
</feature>
<feature type="domain" description="DUF7507" evidence="4">
    <location>
        <begin position="1592"/>
        <end position="1673"/>
    </location>
</feature>
<feature type="domain" description="DUF11" evidence="3">
    <location>
        <begin position="361"/>
        <end position="479"/>
    </location>
</feature>
<feature type="domain" description="DUF7507" evidence="4">
    <location>
        <begin position="1237"/>
        <end position="1315"/>
    </location>
</feature>
<protein>
    <submittedName>
        <fullName evidence="5">Putative repeat protein (TIGR01451 family)</fullName>
    </submittedName>
</protein>
<dbReference type="InterPro" id="IPR047589">
    <property type="entry name" value="DUF11_rpt"/>
</dbReference>
<reference evidence="5 6" key="1">
    <citation type="submission" date="2020-08" db="EMBL/GenBank/DDBJ databases">
        <title>Sequencing the genomes of 1000 actinobacteria strains.</title>
        <authorList>
            <person name="Klenk H.-P."/>
        </authorList>
    </citation>
    <scope>NUCLEOTIDE SEQUENCE [LARGE SCALE GENOMIC DNA]</scope>
    <source>
        <strain evidence="5 6">DSM 45809</strain>
    </source>
</reference>
<feature type="domain" description="DUF7507" evidence="4">
    <location>
        <begin position="1116"/>
        <end position="1205"/>
    </location>
</feature>
<keyword evidence="6" id="KW-1185">Reference proteome</keyword>
<feature type="compositionally biased region" description="Low complexity" evidence="1">
    <location>
        <begin position="262"/>
        <end position="274"/>
    </location>
</feature>
<accession>A0A7W7H574</accession>
<dbReference type="Proteomes" id="UP000546162">
    <property type="component" value="Unassembled WGS sequence"/>
</dbReference>
<feature type="domain" description="DUF7507" evidence="4">
    <location>
        <begin position="1725"/>
        <end position="1809"/>
    </location>
</feature>
<feature type="domain" description="DUF7507" evidence="4">
    <location>
        <begin position="991"/>
        <end position="1083"/>
    </location>
</feature>
<dbReference type="Gene3D" id="2.60.40.740">
    <property type="match status" value="1"/>
</dbReference>
<feature type="domain" description="DUF7507" evidence="4">
    <location>
        <begin position="1845"/>
        <end position="1921"/>
    </location>
</feature>
<feature type="domain" description="DUF11" evidence="3">
    <location>
        <begin position="489"/>
        <end position="600"/>
    </location>
</feature>